<keyword evidence="2" id="KW-0274">FAD</keyword>
<dbReference type="PANTHER" id="PTHR23023">
    <property type="entry name" value="DIMETHYLANILINE MONOOXYGENASE"/>
    <property type="match status" value="1"/>
</dbReference>
<feature type="compositionally biased region" description="Basic and acidic residues" evidence="4">
    <location>
        <begin position="249"/>
        <end position="261"/>
    </location>
</feature>
<feature type="compositionally biased region" description="Basic and acidic residues" evidence="4">
    <location>
        <begin position="365"/>
        <end position="381"/>
    </location>
</feature>
<dbReference type="EMBL" id="KN840484">
    <property type="protein sequence ID" value="KIP08184.1"/>
    <property type="molecule type" value="Genomic_DNA"/>
</dbReference>
<protein>
    <recommendedName>
        <fullName evidence="8">FAD/NAD(P)-binding domain-containing protein</fullName>
    </recommendedName>
</protein>
<reference evidence="6 7" key="1">
    <citation type="journal article" date="2014" name="PLoS Genet.">
        <title>Analysis of the Phlebiopsis gigantea genome, transcriptome and secretome provides insight into its pioneer colonization strategies of wood.</title>
        <authorList>
            <person name="Hori C."/>
            <person name="Ishida T."/>
            <person name="Igarashi K."/>
            <person name="Samejima M."/>
            <person name="Suzuki H."/>
            <person name="Master E."/>
            <person name="Ferreira P."/>
            <person name="Ruiz-Duenas F.J."/>
            <person name="Held B."/>
            <person name="Canessa P."/>
            <person name="Larrondo L.F."/>
            <person name="Schmoll M."/>
            <person name="Druzhinina I.S."/>
            <person name="Kubicek C.P."/>
            <person name="Gaskell J.A."/>
            <person name="Kersten P."/>
            <person name="St John F."/>
            <person name="Glasner J."/>
            <person name="Sabat G."/>
            <person name="Splinter BonDurant S."/>
            <person name="Syed K."/>
            <person name="Yadav J."/>
            <person name="Mgbeahuruike A.C."/>
            <person name="Kovalchuk A."/>
            <person name="Asiegbu F.O."/>
            <person name="Lackner G."/>
            <person name="Hoffmeister D."/>
            <person name="Rencoret J."/>
            <person name="Gutierrez A."/>
            <person name="Sun H."/>
            <person name="Lindquist E."/>
            <person name="Barry K."/>
            <person name="Riley R."/>
            <person name="Grigoriev I.V."/>
            <person name="Henrissat B."/>
            <person name="Kues U."/>
            <person name="Berka R.M."/>
            <person name="Martinez A.T."/>
            <person name="Covert S.F."/>
            <person name="Blanchette R.A."/>
            <person name="Cullen D."/>
        </authorList>
    </citation>
    <scope>NUCLEOTIDE SEQUENCE [LARGE SCALE GENOMIC DNA]</scope>
    <source>
        <strain evidence="6 7">11061_1 CR5-6</strain>
    </source>
</reference>
<evidence type="ECO:0008006" key="8">
    <source>
        <dbReference type="Google" id="ProtNLM"/>
    </source>
</evidence>
<proteinExistence type="predicted"/>
<dbReference type="PRINTS" id="PR00419">
    <property type="entry name" value="ADXRDTASE"/>
</dbReference>
<keyword evidence="7" id="KW-1185">Reference proteome</keyword>
<feature type="compositionally biased region" description="Polar residues" evidence="4">
    <location>
        <begin position="296"/>
        <end position="305"/>
    </location>
</feature>
<keyword evidence="3" id="KW-0560">Oxidoreductase</keyword>
<evidence type="ECO:0000256" key="3">
    <source>
        <dbReference type="ARBA" id="ARBA00023002"/>
    </source>
</evidence>
<evidence type="ECO:0000313" key="7">
    <source>
        <dbReference type="Proteomes" id="UP000053257"/>
    </source>
</evidence>
<feature type="compositionally biased region" description="Basic and acidic residues" evidence="4">
    <location>
        <begin position="221"/>
        <end position="239"/>
    </location>
</feature>
<dbReference type="Proteomes" id="UP000053257">
    <property type="component" value="Unassembled WGS sequence"/>
</dbReference>
<evidence type="ECO:0000256" key="2">
    <source>
        <dbReference type="ARBA" id="ARBA00022827"/>
    </source>
</evidence>
<feature type="compositionally biased region" description="Basic and acidic residues" evidence="4">
    <location>
        <begin position="345"/>
        <end position="357"/>
    </location>
</feature>
<keyword evidence="1" id="KW-0285">Flavoprotein</keyword>
<dbReference type="GO" id="GO:0016491">
    <property type="term" value="F:oxidoreductase activity"/>
    <property type="evidence" value="ECO:0007669"/>
    <property type="project" value="UniProtKB-KW"/>
</dbReference>
<dbReference type="Pfam" id="PF13450">
    <property type="entry name" value="NAD_binding_8"/>
    <property type="match status" value="1"/>
</dbReference>
<evidence type="ECO:0000256" key="1">
    <source>
        <dbReference type="ARBA" id="ARBA00022630"/>
    </source>
</evidence>
<evidence type="ECO:0000256" key="4">
    <source>
        <dbReference type="SAM" id="MobiDB-lite"/>
    </source>
</evidence>
<sequence length="708" mass="78919">MAALTSGDLQHAAKEVALLPLTLFTFFCYELPKRIWTFVLDLLYFLAQLPIIWAFKPPRPPKELKNNRGRIAIIGAGLTGVSSAAHAIAHGFDVAIYEKNDSVGGIWSSVNATSGLQLNSLLYRFHPAVKWSRFFPHRDEILGQIEEIWREYQLEARTHFKTPVTSVKRVSGGGGGEDWRSGSKWVINGGEDGEFDAVIVTIGTCGEPNMVQFPGMPGYKPKHEEKGQEQQHGNDKPQQDHTANGSLKTEPKESQPHDSKGKSAIQSNQQAKKAHGFPKPAEAYGDNKDKQGPGGSPTQDQSTDTNAWLSDKVGAVDGAVTTIARGEGAWDSVQEPTWQLGQDQVAKREQGFPRPDEAYDVGPDVQKDTRRPGSLEVKETNDSTASEQDGRGQEPENGGEEDVFRKPILHSSQLTSTGIDFKGKRVVVLGGGASAIESVETALSDGASSTVMVVRDDKWIIPRNSIIDTMISAQPFGREMPLSFLWEKFITKYNYHGVEDLTPADLGLFEGTPIVNDEFLNHVREGRCQYTRGDIQRLTANGVKVNVRTRNTKPGDEGRVQLFDADVVVIATGFKPPDMSFLPKELFPEGYDRPNLYLQNFSTEDWSILFTNSAYKNAIGTVGHFHIGIYARILMTFLMDENARPSPKDMKLWVDVIRFVKRGAKKGAFGFFTYMELTIWLLLFHLFRPDRIRWVFFIMQGWGVRPLK</sequence>
<feature type="region of interest" description="Disordered" evidence="4">
    <location>
        <begin position="209"/>
        <end position="305"/>
    </location>
</feature>
<feature type="region of interest" description="Disordered" evidence="4">
    <location>
        <begin position="327"/>
        <end position="407"/>
    </location>
</feature>
<accession>A0A0C3NSH7</accession>
<dbReference type="InterPro" id="IPR036188">
    <property type="entry name" value="FAD/NAD-bd_sf"/>
</dbReference>
<dbReference type="Gene3D" id="3.50.50.60">
    <property type="entry name" value="FAD/NAD(P)-binding domain"/>
    <property type="match status" value="2"/>
</dbReference>
<name>A0A0C3NSH7_PHLG1</name>
<dbReference type="HOGENOM" id="CLU_024886_0_0_1"/>
<gene>
    <name evidence="6" type="ORF">PHLGIDRAFT_127213</name>
</gene>
<evidence type="ECO:0000313" key="6">
    <source>
        <dbReference type="EMBL" id="KIP08184.1"/>
    </source>
</evidence>
<keyword evidence="5" id="KW-1133">Transmembrane helix</keyword>
<keyword evidence="5" id="KW-0812">Transmembrane</keyword>
<dbReference type="InterPro" id="IPR050346">
    <property type="entry name" value="FMO-like"/>
</dbReference>
<feature type="transmembrane region" description="Helical" evidence="5">
    <location>
        <begin position="668"/>
        <end position="687"/>
    </location>
</feature>
<organism evidence="6 7">
    <name type="scientific">Phlebiopsis gigantea (strain 11061_1 CR5-6)</name>
    <name type="common">White-rot fungus</name>
    <name type="synonym">Peniophora gigantea</name>
    <dbReference type="NCBI Taxonomy" id="745531"/>
    <lineage>
        <taxon>Eukaryota</taxon>
        <taxon>Fungi</taxon>
        <taxon>Dikarya</taxon>
        <taxon>Basidiomycota</taxon>
        <taxon>Agaricomycotina</taxon>
        <taxon>Agaricomycetes</taxon>
        <taxon>Polyporales</taxon>
        <taxon>Phanerochaetaceae</taxon>
        <taxon>Phlebiopsis</taxon>
    </lineage>
</organism>
<dbReference type="STRING" id="745531.A0A0C3NSH7"/>
<dbReference type="AlphaFoldDB" id="A0A0C3NSH7"/>
<dbReference type="OrthoDB" id="66881at2759"/>
<evidence type="ECO:0000256" key="5">
    <source>
        <dbReference type="SAM" id="Phobius"/>
    </source>
</evidence>
<keyword evidence="5" id="KW-0472">Membrane</keyword>
<dbReference type="SUPFAM" id="SSF51905">
    <property type="entry name" value="FAD/NAD(P)-binding domain"/>
    <property type="match status" value="2"/>
</dbReference>